<organism evidence="2 3">
    <name type="scientific">Taxus chinensis</name>
    <name type="common">Chinese yew</name>
    <name type="synonym">Taxus wallichiana var. chinensis</name>
    <dbReference type="NCBI Taxonomy" id="29808"/>
    <lineage>
        <taxon>Eukaryota</taxon>
        <taxon>Viridiplantae</taxon>
        <taxon>Streptophyta</taxon>
        <taxon>Embryophyta</taxon>
        <taxon>Tracheophyta</taxon>
        <taxon>Spermatophyta</taxon>
        <taxon>Pinopsida</taxon>
        <taxon>Pinidae</taxon>
        <taxon>Conifers II</taxon>
        <taxon>Cupressales</taxon>
        <taxon>Taxaceae</taxon>
        <taxon>Taxus</taxon>
    </lineage>
</organism>
<feature type="region of interest" description="Disordered" evidence="1">
    <location>
        <begin position="194"/>
        <end position="214"/>
    </location>
</feature>
<name>A0AA38LMR4_TAXCH</name>
<proteinExistence type="predicted"/>
<dbReference type="AlphaFoldDB" id="A0AA38LMR4"/>
<gene>
    <name evidence="2" type="ORF">KI387_001647</name>
</gene>
<feature type="region of interest" description="Disordered" evidence="1">
    <location>
        <begin position="1"/>
        <end position="39"/>
    </location>
</feature>
<dbReference type="Proteomes" id="UP000824469">
    <property type="component" value="Unassembled WGS sequence"/>
</dbReference>
<comment type="caution">
    <text evidence="2">The sequence shown here is derived from an EMBL/GenBank/DDBJ whole genome shotgun (WGS) entry which is preliminary data.</text>
</comment>
<evidence type="ECO:0000313" key="2">
    <source>
        <dbReference type="EMBL" id="KAH9329539.1"/>
    </source>
</evidence>
<feature type="non-terminal residue" evidence="2">
    <location>
        <position position="1"/>
    </location>
</feature>
<evidence type="ECO:0000256" key="1">
    <source>
        <dbReference type="SAM" id="MobiDB-lite"/>
    </source>
</evidence>
<evidence type="ECO:0000313" key="3">
    <source>
        <dbReference type="Proteomes" id="UP000824469"/>
    </source>
</evidence>
<sequence>NMGVKIREKERKIARNGSRKVSMEEDEGDEERVHAEEEFDQLDSKENEEYMVFHEALDSIPENNEKKEWSNKKTTRKESMPDNELKKKGMEEVNETFNFDSNQAIKDDNVDVQVEVKKSIIKNTRQTIDNGYRMLKWLKKPIVGKEIGKPDKINERKGESDLMKTRTMHKMTRKVWKKKNVTQERKEEIMREMEHAATKKDENHICEEIKKTSR</sequence>
<keyword evidence="3" id="KW-1185">Reference proteome</keyword>
<reference evidence="2 3" key="1">
    <citation type="journal article" date="2021" name="Nat. Plants">
        <title>The Taxus genome provides insights into paclitaxel biosynthesis.</title>
        <authorList>
            <person name="Xiong X."/>
            <person name="Gou J."/>
            <person name="Liao Q."/>
            <person name="Li Y."/>
            <person name="Zhou Q."/>
            <person name="Bi G."/>
            <person name="Li C."/>
            <person name="Du R."/>
            <person name="Wang X."/>
            <person name="Sun T."/>
            <person name="Guo L."/>
            <person name="Liang H."/>
            <person name="Lu P."/>
            <person name="Wu Y."/>
            <person name="Zhang Z."/>
            <person name="Ro D.K."/>
            <person name="Shang Y."/>
            <person name="Huang S."/>
            <person name="Yan J."/>
        </authorList>
    </citation>
    <scope>NUCLEOTIDE SEQUENCE [LARGE SCALE GENOMIC DNA]</scope>
    <source>
        <strain evidence="2">Ta-2019</strain>
    </source>
</reference>
<feature type="region of interest" description="Disordered" evidence="1">
    <location>
        <begin position="58"/>
        <end position="87"/>
    </location>
</feature>
<accession>A0AA38LMR4</accession>
<feature type="compositionally biased region" description="Basic and acidic residues" evidence="1">
    <location>
        <begin position="1"/>
        <end position="13"/>
    </location>
</feature>
<dbReference type="EMBL" id="JAHRHJ020000001">
    <property type="protein sequence ID" value="KAH9329539.1"/>
    <property type="molecule type" value="Genomic_DNA"/>
</dbReference>
<protein>
    <submittedName>
        <fullName evidence="2">Uncharacterized protein</fullName>
    </submittedName>
</protein>